<gene>
    <name evidence="1" type="ORF">DPMN_193910</name>
</gene>
<keyword evidence="2" id="KW-1185">Reference proteome</keyword>
<comment type="caution">
    <text evidence="1">The sequence shown here is derived from an EMBL/GenBank/DDBJ whole genome shotgun (WGS) entry which is preliminary data.</text>
</comment>
<protein>
    <submittedName>
        <fullName evidence="1">Uncharacterized protein</fullName>
    </submittedName>
</protein>
<reference evidence="1" key="2">
    <citation type="submission" date="2020-11" db="EMBL/GenBank/DDBJ databases">
        <authorList>
            <person name="McCartney M.A."/>
            <person name="Auch B."/>
            <person name="Kono T."/>
            <person name="Mallez S."/>
            <person name="Becker A."/>
            <person name="Gohl D.M."/>
            <person name="Silverstein K.A.T."/>
            <person name="Koren S."/>
            <person name="Bechman K.B."/>
            <person name="Herman A."/>
            <person name="Abrahante J.E."/>
            <person name="Garbe J."/>
        </authorList>
    </citation>
    <scope>NUCLEOTIDE SEQUENCE</scope>
    <source>
        <strain evidence="1">Duluth1</strain>
        <tissue evidence="1">Whole animal</tissue>
    </source>
</reference>
<proteinExistence type="predicted"/>
<dbReference type="Proteomes" id="UP000828390">
    <property type="component" value="Unassembled WGS sequence"/>
</dbReference>
<name>A0A9D3Y5F7_DREPO</name>
<evidence type="ECO:0000313" key="2">
    <source>
        <dbReference type="Proteomes" id="UP000828390"/>
    </source>
</evidence>
<accession>A0A9D3Y5F7</accession>
<organism evidence="1 2">
    <name type="scientific">Dreissena polymorpha</name>
    <name type="common">Zebra mussel</name>
    <name type="synonym">Mytilus polymorpha</name>
    <dbReference type="NCBI Taxonomy" id="45954"/>
    <lineage>
        <taxon>Eukaryota</taxon>
        <taxon>Metazoa</taxon>
        <taxon>Spiralia</taxon>
        <taxon>Lophotrochozoa</taxon>
        <taxon>Mollusca</taxon>
        <taxon>Bivalvia</taxon>
        <taxon>Autobranchia</taxon>
        <taxon>Heteroconchia</taxon>
        <taxon>Euheterodonta</taxon>
        <taxon>Imparidentia</taxon>
        <taxon>Neoheterodontei</taxon>
        <taxon>Myida</taxon>
        <taxon>Dreissenoidea</taxon>
        <taxon>Dreissenidae</taxon>
        <taxon>Dreissena</taxon>
    </lineage>
</organism>
<sequence>MLGLLVMLVLKHKDENILGLKVHVHFLISRQRVHKSEKIAVFMCRKSDVIQS</sequence>
<reference evidence="1" key="1">
    <citation type="journal article" date="2019" name="bioRxiv">
        <title>The Genome of the Zebra Mussel, Dreissena polymorpha: A Resource for Invasive Species Research.</title>
        <authorList>
            <person name="McCartney M.A."/>
            <person name="Auch B."/>
            <person name="Kono T."/>
            <person name="Mallez S."/>
            <person name="Zhang Y."/>
            <person name="Obille A."/>
            <person name="Becker A."/>
            <person name="Abrahante J.E."/>
            <person name="Garbe J."/>
            <person name="Badalamenti J.P."/>
            <person name="Herman A."/>
            <person name="Mangelson H."/>
            <person name="Liachko I."/>
            <person name="Sullivan S."/>
            <person name="Sone E.D."/>
            <person name="Koren S."/>
            <person name="Silverstein K.A.T."/>
            <person name="Beckman K.B."/>
            <person name="Gohl D.M."/>
        </authorList>
    </citation>
    <scope>NUCLEOTIDE SEQUENCE</scope>
    <source>
        <strain evidence="1">Duluth1</strain>
        <tissue evidence="1">Whole animal</tissue>
    </source>
</reference>
<evidence type="ECO:0000313" key="1">
    <source>
        <dbReference type="EMBL" id="KAH3692098.1"/>
    </source>
</evidence>
<dbReference type="EMBL" id="JAIWYP010000025">
    <property type="protein sequence ID" value="KAH3692098.1"/>
    <property type="molecule type" value="Genomic_DNA"/>
</dbReference>
<dbReference type="AlphaFoldDB" id="A0A9D3Y5F7"/>